<evidence type="ECO:0000256" key="4">
    <source>
        <dbReference type="ARBA" id="ARBA00022475"/>
    </source>
</evidence>
<dbReference type="SMART" id="SM00448">
    <property type="entry name" value="REC"/>
    <property type="match status" value="1"/>
</dbReference>
<dbReference type="PRINTS" id="PR00344">
    <property type="entry name" value="BCTRLSENSOR"/>
</dbReference>
<keyword evidence="18" id="KW-0808">Transferase</keyword>
<dbReference type="EMBL" id="CP001968">
    <property type="protein sequence ID" value="ADD68190.1"/>
    <property type="molecule type" value="Genomic_DNA"/>
</dbReference>
<dbReference type="AlphaFoldDB" id="D4H841"/>
<evidence type="ECO:0000256" key="14">
    <source>
        <dbReference type="SAM" id="Phobius"/>
    </source>
</evidence>
<dbReference type="InterPro" id="IPR036641">
    <property type="entry name" value="HPT_dom_sf"/>
</dbReference>
<proteinExistence type="predicted"/>
<dbReference type="InterPro" id="IPR036097">
    <property type="entry name" value="HisK_dim/P_sf"/>
</dbReference>
<protein>
    <recommendedName>
        <fullName evidence="3">histidine kinase</fullName>
        <ecNumber evidence="3">2.7.13.3</ecNumber>
    </recommendedName>
</protein>
<dbReference type="CDD" id="cd16922">
    <property type="entry name" value="HATPase_EvgS-ArcB-TorS-like"/>
    <property type="match status" value="1"/>
</dbReference>
<dbReference type="PaxDb" id="522772-Dacet_1420"/>
<dbReference type="Gene3D" id="3.30.450.20">
    <property type="entry name" value="PAS domain"/>
    <property type="match status" value="1"/>
</dbReference>
<dbReference type="FunFam" id="3.30.565.10:FF:000010">
    <property type="entry name" value="Sensor histidine kinase RcsC"/>
    <property type="match status" value="1"/>
</dbReference>
<dbReference type="Gene3D" id="3.30.565.10">
    <property type="entry name" value="Histidine kinase-like ATPase, C-terminal domain"/>
    <property type="match status" value="1"/>
</dbReference>
<dbReference type="eggNOG" id="COG4564">
    <property type="taxonomic scope" value="Bacteria"/>
</dbReference>
<feature type="modified residue" description="4-aspartylphosphate" evidence="13">
    <location>
        <position position="799"/>
    </location>
</feature>
<evidence type="ECO:0000256" key="1">
    <source>
        <dbReference type="ARBA" id="ARBA00000085"/>
    </source>
</evidence>
<keyword evidence="10" id="KW-0902">Two-component regulatory system</keyword>
<dbReference type="Gene3D" id="1.10.287.130">
    <property type="match status" value="1"/>
</dbReference>
<gene>
    <name evidence="18" type="ordered locus">Dacet_1420</name>
</gene>
<dbReference type="InterPro" id="IPR036890">
    <property type="entry name" value="HATPase_C_sf"/>
</dbReference>
<dbReference type="Gene3D" id="1.20.120.160">
    <property type="entry name" value="HPT domain"/>
    <property type="match status" value="1"/>
</dbReference>
<keyword evidence="5 13" id="KW-0597">Phosphoprotein</keyword>
<dbReference type="Proteomes" id="UP000002012">
    <property type="component" value="Chromosome"/>
</dbReference>
<dbReference type="InterPro" id="IPR003661">
    <property type="entry name" value="HisK_dim/P_dom"/>
</dbReference>
<dbReference type="PROSITE" id="PS50894">
    <property type="entry name" value="HPT"/>
    <property type="match status" value="1"/>
</dbReference>
<evidence type="ECO:0000259" key="15">
    <source>
        <dbReference type="PROSITE" id="PS50109"/>
    </source>
</evidence>
<dbReference type="CDD" id="cd18774">
    <property type="entry name" value="PDC2_HK_sensor"/>
    <property type="match status" value="1"/>
</dbReference>
<dbReference type="SUPFAM" id="SSF103190">
    <property type="entry name" value="Sensory domain-like"/>
    <property type="match status" value="1"/>
</dbReference>
<dbReference type="PANTHER" id="PTHR45339">
    <property type="entry name" value="HYBRID SIGNAL TRANSDUCTION HISTIDINE KINASE J"/>
    <property type="match status" value="1"/>
</dbReference>
<sequence length="993" mass="111619" precursor="true">MINNIIHRKRLRYLIAFVVFITSAAFVLSLHTSIKIRGFFIENSKFLLENNVLLLKQSVEQFYIQAIDNVSLHFRFFRNSIYENGNFSLDKSSEVVMEVEDQTTSLKHNIKIPLMLYNDKPVMDNSALMDHFVKSTNTEGLTSTVFQVVDQGLLRISTNLLTPDKKYAVGTFIPASSPVYNKVMKGERYIGRAYVVGKWYWAIYEPITSENQIIGVLYMGLEEDDLTNILEKTFMSVRIGLSGYPFLQDDKGNILIHPFDAGKNMSHVATPDGKVIFDIMRAQKDGWVEYKYPKQGSRLLHDKVTRFMTIESLGWIVGAGAYEDEFYTGFTQYEITYSIFVIVVILVVGSGVGVTIFNTNRKLLDQSEQLQKLAVDAEEANIAKSAFLANMSHEIRTPLNSIMGFSDLLCASDINANDKEYALTISQSARSLLSIINDILDISKIESGKVELFKEEFDLNLMLDYVIKMISVRASEKDINFLFYCDTNIPAKLIGDSERIQQVLMNLLGNAVKFTEKGGEIRLSVFMADKADDTVDVRFEVHDTGIGISEAAVAHIFEPFHQADAGINRKYGGTGLGLTICNKILHIMESEIRVYSSEGVGSTFDFTVSFEKDEKHIKPLDNRKKNTAFCIYGSGDSESNTEKMVANYLRSIGDVVYYNDYGSKEIDILFCFDPLKLREYILLNLEQKNDIPVVFVGEENSLDAEASSMVSAIISHPVYPSKIYNIIMQLCGIGGMYSDNAGIESIYSGTVLVAEDNHTNQLLMKILLEGMGVNVVFAADGKEALEYCSEQTPDLVLMDINMPVMDGVSAFREIKKARALAGEDMVPVVALTANAVKSDRDSYLQVGMDDYLSKPVNKDELHRVLKKYLKVLKTRPAGNFYKNVTHAGQAYDKQTSIRNVGISEKDYDMIISQLFQNLDNDMKMLEDAVSEGDAKNIYCILHYLKGAAMNLHISTVIPLLEEYCTKAKSGDIESFDTQRIRALFEQVKDKINA</sequence>
<dbReference type="CDD" id="cd17546">
    <property type="entry name" value="REC_hyHK_CKI1_RcsC-like"/>
    <property type="match status" value="1"/>
</dbReference>
<dbReference type="eggNOG" id="COG2205">
    <property type="taxonomic scope" value="Bacteria"/>
</dbReference>
<dbReference type="PANTHER" id="PTHR45339:SF1">
    <property type="entry name" value="HYBRID SIGNAL TRANSDUCTION HISTIDINE KINASE J"/>
    <property type="match status" value="1"/>
</dbReference>
<feature type="domain" description="HPt" evidence="17">
    <location>
        <begin position="903"/>
        <end position="993"/>
    </location>
</feature>
<evidence type="ECO:0000259" key="17">
    <source>
        <dbReference type="PROSITE" id="PS50894"/>
    </source>
</evidence>
<evidence type="ECO:0000313" key="19">
    <source>
        <dbReference type="Proteomes" id="UP000002012"/>
    </source>
</evidence>
<organism evidence="18 19">
    <name type="scientific">Denitrovibrio acetiphilus (strain DSM 12809 / NBRC 114555 / N2460)</name>
    <dbReference type="NCBI Taxonomy" id="522772"/>
    <lineage>
        <taxon>Bacteria</taxon>
        <taxon>Pseudomonadati</taxon>
        <taxon>Deferribacterota</taxon>
        <taxon>Deferribacteres</taxon>
        <taxon>Deferribacterales</taxon>
        <taxon>Geovibrionaceae</taxon>
        <taxon>Denitrovibrio</taxon>
    </lineage>
</organism>
<keyword evidence="19" id="KW-1185">Reference proteome</keyword>
<evidence type="ECO:0000256" key="2">
    <source>
        <dbReference type="ARBA" id="ARBA00004651"/>
    </source>
</evidence>
<keyword evidence="6 14" id="KW-0812">Transmembrane</keyword>
<dbReference type="Pfam" id="PF17201">
    <property type="entry name" value="Cache_3-Cache_2"/>
    <property type="match status" value="1"/>
</dbReference>
<dbReference type="Gene3D" id="3.40.50.2300">
    <property type="match status" value="1"/>
</dbReference>
<dbReference type="Pfam" id="PF00072">
    <property type="entry name" value="Response_reg"/>
    <property type="match status" value="1"/>
</dbReference>
<dbReference type="eggNOG" id="COG0784">
    <property type="taxonomic scope" value="Bacteria"/>
</dbReference>
<dbReference type="OrthoDB" id="5468627at2"/>
<keyword evidence="8" id="KW-0067">ATP-binding</keyword>
<comment type="catalytic activity">
    <reaction evidence="1">
        <text>ATP + protein L-histidine = ADP + protein N-phospho-L-histidine.</text>
        <dbReference type="EC" id="2.7.13.3"/>
    </reaction>
</comment>
<dbReference type="STRING" id="522772.Dacet_1420"/>
<evidence type="ECO:0000256" key="8">
    <source>
        <dbReference type="ARBA" id="ARBA00022840"/>
    </source>
</evidence>
<evidence type="ECO:0000313" key="18">
    <source>
        <dbReference type="EMBL" id="ADD68190.1"/>
    </source>
</evidence>
<evidence type="ECO:0000256" key="12">
    <source>
        <dbReference type="PROSITE-ProRule" id="PRU00110"/>
    </source>
</evidence>
<dbReference type="SUPFAM" id="SSF52172">
    <property type="entry name" value="CheY-like"/>
    <property type="match status" value="1"/>
</dbReference>
<dbReference type="InterPro" id="IPR005467">
    <property type="entry name" value="His_kinase_dom"/>
</dbReference>
<keyword evidence="11 14" id="KW-0472">Membrane</keyword>
<dbReference type="SMART" id="SM00388">
    <property type="entry name" value="HisKA"/>
    <property type="match status" value="1"/>
</dbReference>
<feature type="modified residue" description="Phosphohistidine" evidence="12">
    <location>
        <position position="942"/>
    </location>
</feature>
<keyword evidence="4" id="KW-1003">Cell membrane</keyword>
<feature type="transmembrane region" description="Helical" evidence="14">
    <location>
        <begin position="12"/>
        <end position="30"/>
    </location>
</feature>
<dbReference type="GO" id="GO:0000155">
    <property type="term" value="F:phosphorelay sensor kinase activity"/>
    <property type="evidence" value="ECO:0007669"/>
    <property type="project" value="InterPro"/>
</dbReference>
<dbReference type="HOGENOM" id="CLU_301052_0_0_0"/>
<dbReference type="SUPFAM" id="SSF47226">
    <property type="entry name" value="Histidine-containing phosphotransfer domain, HPT domain"/>
    <property type="match status" value="1"/>
</dbReference>
<keyword evidence="18" id="KW-0418">Kinase</keyword>
<keyword evidence="9 14" id="KW-1133">Transmembrane helix</keyword>
<dbReference type="GO" id="GO:0005524">
    <property type="term" value="F:ATP binding"/>
    <property type="evidence" value="ECO:0007669"/>
    <property type="project" value="UniProtKB-KW"/>
</dbReference>
<dbReference type="Pfam" id="PF02518">
    <property type="entry name" value="HATPase_c"/>
    <property type="match status" value="1"/>
</dbReference>
<dbReference type="SMART" id="SM00387">
    <property type="entry name" value="HATPase_c"/>
    <property type="match status" value="1"/>
</dbReference>
<dbReference type="PROSITE" id="PS50109">
    <property type="entry name" value="HIS_KIN"/>
    <property type="match status" value="1"/>
</dbReference>
<dbReference type="CDD" id="cd00082">
    <property type="entry name" value="HisKA"/>
    <property type="match status" value="1"/>
</dbReference>
<evidence type="ECO:0000256" key="13">
    <source>
        <dbReference type="PROSITE-ProRule" id="PRU00169"/>
    </source>
</evidence>
<keyword evidence="7" id="KW-0547">Nucleotide-binding</keyword>
<dbReference type="InParanoid" id="D4H841"/>
<dbReference type="InterPro" id="IPR029151">
    <property type="entry name" value="Sensor-like_sf"/>
</dbReference>
<dbReference type="SUPFAM" id="SSF55874">
    <property type="entry name" value="ATPase domain of HSP90 chaperone/DNA topoisomerase II/histidine kinase"/>
    <property type="match status" value="1"/>
</dbReference>
<dbReference type="EC" id="2.7.13.3" evidence="3"/>
<dbReference type="eggNOG" id="COG2198">
    <property type="taxonomic scope" value="Bacteria"/>
</dbReference>
<feature type="domain" description="Response regulatory" evidence="16">
    <location>
        <begin position="750"/>
        <end position="869"/>
    </location>
</feature>
<evidence type="ECO:0000256" key="3">
    <source>
        <dbReference type="ARBA" id="ARBA00012438"/>
    </source>
</evidence>
<dbReference type="InterPro" id="IPR004358">
    <property type="entry name" value="Sig_transdc_His_kin-like_C"/>
</dbReference>
<evidence type="ECO:0000256" key="9">
    <source>
        <dbReference type="ARBA" id="ARBA00022989"/>
    </source>
</evidence>
<comment type="subcellular location">
    <subcellularLocation>
        <location evidence="2">Cell membrane</location>
        <topology evidence="2">Multi-pass membrane protein</topology>
    </subcellularLocation>
</comment>
<evidence type="ECO:0000256" key="10">
    <source>
        <dbReference type="ARBA" id="ARBA00023012"/>
    </source>
</evidence>
<feature type="domain" description="Histidine kinase" evidence="15">
    <location>
        <begin position="390"/>
        <end position="612"/>
    </location>
</feature>
<evidence type="ECO:0000256" key="6">
    <source>
        <dbReference type="ARBA" id="ARBA00022692"/>
    </source>
</evidence>
<feature type="transmembrane region" description="Helical" evidence="14">
    <location>
        <begin position="335"/>
        <end position="357"/>
    </location>
</feature>
<evidence type="ECO:0000256" key="11">
    <source>
        <dbReference type="ARBA" id="ARBA00023136"/>
    </source>
</evidence>
<dbReference type="InterPro" id="IPR008207">
    <property type="entry name" value="Sig_transdc_His_kin_Hpt_dom"/>
</dbReference>
<evidence type="ECO:0000259" key="16">
    <source>
        <dbReference type="PROSITE" id="PS50110"/>
    </source>
</evidence>
<dbReference type="KEGG" id="dap:Dacet_1420"/>
<evidence type="ECO:0000256" key="5">
    <source>
        <dbReference type="ARBA" id="ARBA00022553"/>
    </source>
</evidence>
<accession>D4H841</accession>
<dbReference type="InterPro" id="IPR011006">
    <property type="entry name" value="CheY-like_superfamily"/>
</dbReference>
<dbReference type="InterPro" id="IPR003594">
    <property type="entry name" value="HATPase_dom"/>
</dbReference>
<dbReference type="InterPro" id="IPR033462">
    <property type="entry name" value="Cache_3-Cache_2"/>
</dbReference>
<reference evidence="18 19" key="1">
    <citation type="journal article" date="2010" name="Stand. Genomic Sci.">
        <title>Complete genome sequence of Denitrovibrio acetiphilus type strain (N2460).</title>
        <authorList>
            <person name="Kiss H."/>
            <person name="Lang E."/>
            <person name="Lapidus A."/>
            <person name="Copeland A."/>
            <person name="Nolan M."/>
            <person name="Glavina Del Rio T."/>
            <person name="Chen F."/>
            <person name="Lucas S."/>
            <person name="Tice H."/>
            <person name="Cheng J.F."/>
            <person name="Han C."/>
            <person name="Goodwin L."/>
            <person name="Pitluck S."/>
            <person name="Liolios K."/>
            <person name="Pati A."/>
            <person name="Ivanova N."/>
            <person name="Mavromatis K."/>
            <person name="Chen A."/>
            <person name="Palaniappan K."/>
            <person name="Land M."/>
            <person name="Hauser L."/>
            <person name="Chang Y.J."/>
            <person name="Jeffries C.D."/>
            <person name="Detter J.C."/>
            <person name="Brettin T."/>
            <person name="Spring S."/>
            <person name="Rohde M."/>
            <person name="Goker M."/>
            <person name="Woyke T."/>
            <person name="Bristow J."/>
            <person name="Eisen J.A."/>
            <person name="Markowitz V."/>
            <person name="Hugenholtz P."/>
            <person name="Kyrpides N.C."/>
            <person name="Klenk H.P."/>
        </authorList>
    </citation>
    <scope>NUCLEOTIDE SEQUENCE [LARGE SCALE GENOMIC DNA]</scope>
    <source>
        <strain evidence="19">DSM 12809 / NBRC 114555 / N2460</strain>
    </source>
</reference>
<dbReference type="SUPFAM" id="SSF47384">
    <property type="entry name" value="Homodimeric domain of signal transducing histidine kinase"/>
    <property type="match status" value="1"/>
</dbReference>
<dbReference type="Pfam" id="PF00512">
    <property type="entry name" value="HisKA"/>
    <property type="match status" value="1"/>
</dbReference>
<dbReference type="PROSITE" id="PS50110">
    <property type="entry name" value="RESPONSE_REGULATORY"/>
    <property type="match status" value="1"/>
</dbReference>
<dbReference type="GO" id="GO:0005886">
    <property type="term" value="C:plasma membrane"/>
    <property type="evidence" value="ECO:0007669"/>
    <property type="project" value="UniProtKB-SubCell"/>
</dbReference>
<name>D4H841_DENA2</name>
<dbReference type="InterPro" id="IPR001789">
    <property type="entry name" value="Sig_transdc_resp-reg_receiver"/>
</dbReference>
<evidence type="ECO:0000256" key="7">
    <source>
        <dbReference type="ARBA" id="ARBA00022741"/>
    </source>
</evidence>
<dbReference type="RefSeq" id="WP_013010711.1">
    <property type="nucleotide sequence ID" value="NC_013943.1"/>
</dbReference>